<comment type="caution">
    <text evidence="8">The sequence shown here is derived from an EMBL/GenBank/DDBJ whole genome shotgun (WGS) entry which is preliminary data.</text>
</comment>
<evidence type="ECO:0000256" key="2">
    <source>
        <dbReference type="ARBA" id="ARBA00010989"/>
    </source>
</evidence>
<evidence type="ECO:0000259" key="7">
    <source>
        <dbReference type="Pfam" id="PF01266"/>
    </source>
</evidence>
<dbReference type="PANTHER" id="PTHR10961:SF45">
    <property type="entry name" value="FAD DEPENDENT OXIDOREDUCTASE DOMAIN-CONTAINING PROTEIN-RELATED"/>
    <property type="match status" value="1"/>
</dbReference>
<evidence type="ECO:0000256" key="1">
    <source>
        <dbReference type="ARBA" id="ARBA00001974"/>
    </source>
</evidence>
<evidence type="ECO:0000313" key="9">
    <source>
        <dbReference type="Proteomes" id="UP001430848"/>
    </source>
</evidence>
<dbReference type="PANTHER" id="PTHR10961">
    <property type="entry name" value="PEROXISOMAL SARCOSINE OXIDASE"/>
    <property type="match status" value="1"/>
</dbReference>
<sequence length="433" mass="46451">MSPAAPTSKSDTILIVGAGVFGLSTAYELTKRGYANITVVDRFLPPVADGSSVDISRVIRTDYADRLYAKMGREALQGWRTEYQTHFHDSGFVMLAPKSGHPYLDNIRKVSKTLGVPLRDFDDAGCVRNVYPAFQSHTHDMQASVNDAGGWADAEAAIRQLATSCSQAGVSFVTGRAGTVTSLRRSAGGRVTGVNVLAGASIGADQVILSTGAWTNRLIGIEHTASASGHPVGFIQLTPDEAGRLAGMPVIINFASGVFVFPVTPGSNILKVARHSYGFATDVKIEEGDRAGTRVSSPKRDSSGVASSFLPDEADAALREGLSQLVPEFSSHPWSQRRLCWYTDTPEGDFIVDCHPFLKGLFLATGGAGHAFKFLPVLGKYIADCFEDKASKEIRHQWRLRESQGDGSTMKPGDGSRGGPPLRVLTHLEQARL</sequence>
<comment type="cofactor">
    <cofactor evidence="1">
        <name>FAD</name>
        <dbReference type="ChEBI" id="CHEBI:57692"/>
    </cofactor>
</comment>
<dbReference type="InterPro" id="IPR036188">
    <property type="entry name" value="FAD/NAD-bd_sf"/>
</dbReference>
<protein>
    <recommendedName>
        <fullName evidence="7">FAD dependent oxidoreductase domain-containing protein</fullName>
    </recommendedName>
</protein>
<dbReference type="Gene3D" id="3.50.50.60">
    <property type="entry name" value="FAD/NAD(P)-binding domain"/>
    <property type="match status" value="1"/>
</dbReference>
<dbReference type="InterPro" id="IPR045170">
    <property type="entry name" value="MTOX"/>
</dbReference>
<dbReference type="InterPro" id="IPR006076">
    <property type="entry name" value="FAD-dep_OxRdtase"/>
</dbReference>
<gene>
    <name evidence="8" type="ORF">SLS63_013648</name>
</gene>
<evidence type="ECO:0000256" key="5">
    <source>
        <dbReference type="ARBA" id="ARBA00023002"/>
    </source>
</evidence>
<feature type="region of interest" description="Disordered" evidence="6">
    <location>
        <begin position="400"/>
        <end position="422"/>
    </location>
</feature>
<dbReference type="Proteomes" id="UP001430848">
    <property type="component" value="Unassembled WGS sequence"/>
</dbReference>
<organism evidence="8 9">
    <name type="scientific">Diaporthe eres</name>
    <name type="common">Phomopsis oblonga</name>
    <dbReference type="NCBI Taxonomy" id="83184"/>
    <lineage>
        <taxon>Eukaryota</taxon>
        <taxon>Fungi</taxon>
        <taxon>Dikarya</taxon>
        <taxon>Ascomycota</taxon>
        <taxon>Pezizomycotina</taxon>
        <taxon>Sordariomycetes</taxon>
        <taxon>Sordariomycetidae</taxon>
        <taxon>Diaporthales</taxon>
        <taxon>Diaporthaceae</taxon>
        <taxon>Diaporthe</taxon>
        <taxon>Diaporthe eres species complex</taxon>
    </lineage>
</organism>
<name>A0ABR1NMV9_DIAER</name>
<keyword evidence="3" id="KW-0285">Flavoprotein</keyword>
<dbReference type="SUPFAM" id="SSF54373">
    <property type="entry name" value="FAD-linked reductases, C-terminal domain"/>
    <property type="match status" value="1"/>
</dbReference>
<comment type="similarity">
    <text evidence="2">Belongs to the MSOX/MTOX family.</text>
</comment>
<proteinExistence type="inferred from homology"/>
<feature type="domain" description="FAD dependent oxidoreductase" evidence="7">
    <location>
        <begin position="13"/>
        <end position="384"/>
    </location>
</feature>
<evidence type="ECO:0000256" key="6">
    <source>
        <dbReference type="SAM" id="MobiDB-lite"/>
    </source>
</evidence>
<accession>A0ABR1NMV9</accession>
<dbReference type="SUPFAM" id="SSF51905">
    <property type="entry name" value="FAD/NAD(P)-binding domain"/>
    <property type="match status" value="1"/>
</dbReference>
<keyword evidence="5" id="KW-0560">Oxidoreductase</keyword>
<reference evidence="8 9" key="1">
    <citation type="submission" date="2024-02" db="EMBL/GenBank/DDBJ databases">
        <title>De novo assembly and annotation of 12 fungi associated with fruit tree decline syndrome in Ontario, Canada.</title>
        <authorList>
            <person name="Sulman M."/>
            <person name="Ellouze W."/>
            <person name="Ilyukhin E."/>
        </authorList>
    </citation>
    <scope>NUCLEOTIDE SEQUENCE [LARGE SCALE GENOMIC DNA]</scope>
    <source>
        <strain evidence="8 9">M169</strain>
    </source>
</reference>
<evidence type="ECO:0000313" key="8">
    <source>
        <dbReference type="EMBL" id="KAK7707774.1"/>
    </source>
</evidence>
<dbReference type="Gene3D" id="3.30.9.10">
    <property type="entry name" value="D-Amino Acid Oxidase, subunit A, domain 2"/>
    <property type="match status" value="1"/>
</dbReference>
<keyword evidence="9" id="KW-1185">Reference proteome</keyword>
<evidence type="ECO:0000256" key="4">
    <source>
        <dbReference type="ARBA" id="ARBA00022827"/>
    </source>
</evidence>
<dbReference type="Pfam" id="PF01266">
    <property type="entry name" value="DAO"/>
    <property type="match status" value="1"/>
</dbReference>
<dbReference type="EMBL" id="JAKNSF020000195">
    <property type="protein sequence ID" value="KAK7707774.1"/>
    <property type="molecule type" value="Genomic_DNA"/>
</dbReference>
<evidence type="ECO:0000256" key="3">
    <source>
        <dbReference type="ARBA" id="ARBA00022630"/>
    </source>
</evidence>
<keyword evidence="4" id="KW-0274">FAD</keyword>